<dbReference type="Gramene" id="PRQ55436">
    <property type="protein sequence ID" value="PRQ55436"/>
    <property type="gene ID" value="RchiOBHm_Chr1g0324521"/>
</dbReference>
<dbReference type="GO" id="GO:0005524">
    <property type="term" value="F:ATP binding"/>
    <property type="evidence" value="ECO:0007669"/>
    <property type="project" value="UniProtKB-KW"/>
</dbReference>
<evidence type="ECO:0000313" key="8">
    <source>
        <dbReference type="Proteomes" id="UP000238479"/>
    </source>
</evidence>
<protein>
    <submittedName>
        <fullName evidence="7">Putative glutamine--tRNA ligase</fullName>
        <ecNumber evidence="7">6.1.1.18</ecNumber>
    </submittedName>
</protein>
<gene>
    <name evidence="7" type="ORF">RchiOBHm_Chr1g0324521</name>
</gene>
<proteinExistence type="predicted"/>
<keyword evidence="3" id="KW-0067">ATP-binding</keyword>
<dbReference type="GO" id="GO:0004819">
    <property type="term" value="F:glutamine-tRNA ligase activity"/>
    <property type="evidence" value="ECO:0007669"/>
    <property type="project" value="UniProtKB-EC"/>
</dbReference>
<dbReference type="GO" id="GO:0006418">
    <property type="term" value="P:tRNA aminoacylation for protein translation"/>
    <property type="evidence" value="ECO:0007669"/>
    <property type="project" value="InterPro"/>
</dbReference>
<keyword evidence="8" id="KW-1185">Reference proteome</keyword>
<evidence type="ECO:0000256" key="3">
    <source>
        <dbReference type="ARBA" id="ARBA00022840"/>
    </source>
</evidence>
<keyword evidence="5" id="KW-0030">Aminoacyl-tRNA synthetase</keyword>
<sequence>MRLCYVFANTGTENFKTSEFEEACGVGFEVSEEEIEQSVNEAFEENKSAILEQRYKTNVGGLLAHLRKRHSRADPKIVKAIIDTKLSELLG</sequence>
<dbReference type="InterPro" id="IPR007639">
    <property type="entry name" value="Gln-tRNA-synth_Ib_RNA-bd_N"/>
</dbReference>
<dbReference type="Proteomes" id="UP000238479">
    <property type="component" value="Chromosome 1"/>
</dbReference>
<evidence type="ECO:0000256" key="4">
    <source>
        <dbReference type="ARBA" id="ARBA00022917"/>
    </source>
</evidence>
<dbReference type="EC" id="6.1.1.18" evidence="7"/>
<feature type="domain" description="Glutaminyl-tRNA synthetase class Ib non-specific RNA-binding" evidence="6">
    <location>
        <begin position="5"/>
        <end position="69"/>
    </location>
</feature>
<dbReference type="EMBL" id="PDCK01000039">
    <property type="protein sequence ID" value="PRQ55436.1"/>
    <property type="molecule type" value="Genomic_DNA"/>
</dbReference>
<evidence type="ECO:0000313" key="7">
    <source>
        <dbReference type="EMBL" id="PRQ55436.1"/>
    </source>
</evidence>
<name>A0A2P6S9V4_ROSCH</name>
<organism evidence="7 8">
    <name type="scientific">Rosa chinensis</name>
    <name type="common">China rose</name>
    <dbReference type="NCBI Taxonomy" id="74649"/>
    <lineage>
        <taxon>Eukaryota</taxon>
        <taxon>Viridiplantae</taxon>
        <taxon>Streptophyta</taxon>
        <taxon>Embryophyta</taxon>
        <taxon>Tracheophyta</taxon>
        <taxon>Spermatophyta</taxon>
        <taxon>Magnoliopsida</taxon>
        <taxon>eudicotyledons</taxon>
        <taxon>Gunneridae</taxon>
        <taxon>Pentapetalae</taxon>
        <taxon>rosids</taxon>
        <taxon>fabids</taxon>
        <taxon>Rosales</taxon>
        <taxon>Rosaceae</taxon>
        <taxon>Rosoideae</taxon>
        <taxon>Rosoideae incertae sedis</taxon>
        <taxon>Rosa</taxon>
    </lineage>
</organism>
<reference evidence="7 8" key="1">
    <citation type="journal article" date="2018" name="Nat. Genet.">
        <title>The Rosa genome provides new insights in the design of modern roses.</title>
        <authorList>
            <person name="Bendahmane M."/>
        </authorList>
    </citation>
    <scope>NUCLEOTIDE SEQUENCE [LARGE SCALE GENOMIC DNA]</scope>
    <source>
        <strain evidence="8">cv. Old Blush</strain>
    </source>
</reference>
<evidence type="ECO:0000256" key="2">
    <source>
        <dbReference type="ARBA" id="ARBA00022741"/>
    </source>
</evidence>
<keyword evidence="2" id="KW-0547">Nucleotide-binding</keyword>
<dbReference type="Gene3D" id="1.10.10.2420">
    <property type="match status" value="1"/>
</dbReference>
<evidence type="ECO:0000256" key="1">
    <source>
        <dbReference type="ARBA" id="ARBA00022598"/>
    </source>
</evidence>
<dbReference type="InterPro" id="IPR042559">
    <property type="entry name" value="Gln-tRNA-synth_Ib_RNA-bd_N_2"/>
</dbReference>
<dbReference type="FunFam" id="1.10.10.2420:FF:000001">
    <property type="entry name" value="Glutamine--tRNA ligase cytoplasmic"/>
    <property type="match status" value="1"/>
</dbReference>
<dbReference type="AlphaFoldDB" id="A0A2P6S9V4"/>
<keyword evidence="1 7" id="KW-0436">Ligase</keyword>
<comment type="caution">
    <text evidence="7">The sequence shown here is derived from an EMBL/GenBank/DDBJ whole genome shotgun (WGS) entry which is preliminary data.</text>
</comment>
<evidence type="ECO:0000256" key="5">
    <source>
        <dbReference type="ARBA" id="ARBA00023146"/>
    </source>
</evidence>
<accession>A0A2P6S9V4</accession>
<evidence type="ECO:0000259" key="6">
    <source>
        <dbReference type="Pfam" id="PF04558"/>
    </source>
</evidence>
<keyword evidence="4" id="KW-0648">Protein biosynthesis</keyword>
<dbReference type="Pfam" id="PF04558">
    <property type="entry name" value="tRNA_synt_1c_R1"/>
    <property type="match status" value="1"/>
</dbReference>
<dbReference type="GO" id="GO:0005737">
    <property type="term" value="C:cytoplasm"/>
    <property type="evidence" value="ECO:0007669"/>
    <property type="project" value="InterPro"/>
</dbReference>
<dbReference type="STRING" id="74649.A0A2P6S9V4"/>